<keyword evidence="2" id="KW-1133">Transmembrane helix</keyword>
<evidence type="ECO:0000313" key="4">
    <source>
        <dbReference type="Proteomes" id="UP001302126"/>
    </source>
</evidence>
<keyword evidence="2" id="KW-0812">Transmembrane</keyword>
<evidence type="ECO:0000256" key="1">
    <source>
        <dbReference type="SAM" id="MobiDB-lite"/>
    </source>
</evidence>
<dbReference type="Pfam" id="PF11696">
    <property type="entry name" value="DUF3292"/>
    <property type="match status" value="1"/>
</dbReference>
<reference evidence="3" key="1">
    <citation type="journal article" date="2023" name="Mol. Phylogenet. Evol.">
        <title>Genome-scale phylogeny and comparative genomics of the fungal order Sordariales.</title>
        <authorList>
            <person name="Hensen N."/>
            <person name="Bonometti L."/>
            <person name="Westerberg I."/>
            <person name="Brannstrom I.O."/>
            <person name="Guillou S."/>
            <person name="Cros-Aarteil S."/>
            <person name="Calhoun S."/>
            <person name="Haridas S."/>
            <person name="Kuo A."/>
            <person name="Mondo S."/>
            <person name="Pangilinan J."/>
            <person name="Riley R."/>
            <person name="LaButti K."/>
            <person name="Andreopoulos B."/>
            <person name="Lipzen A."/>
            <person name="Chen C."/>
            <person name="Yan M."/>
            <person name="Daum C."/>
            <person name="Ng V."/>
            <person name="Clum A."/>
            <person name="Steindorff A."/>
            <person name="Ohm R.A."/>
            <person name="Martin F."/>
            <person name="Silar P."/>
            <person name="Natvig D.O."/>
            <person name="Lalanne C."/>
            <person name="Gautier V."/>
            <person name="Ament-Velasquez S.L."/>
            <person name="Kruys A."/>
            <person name="Hutchinson M.I."/>
            <person name="Powell A.J."/>
            <person name="Barry K."/>
            <person name="Miller A.N."/>
            <person name="Grigoriev I.V."/>
            <person name="Debuchy R."/>
            <person name="Gladieux P."/>
            <person name="Hiltunen Thoren M."/>
            <person name="Johannesson H."/>
        </authorList>
    </citation>
    <scope>NUCLEOTIDE SEQUENCE</scope>
    <source>
        <strain evidence="3">PSN309</strain>
    </source>
</reference>
<feature type="region of interest" description="Disordered" evidence="1">
    <location>
        <begin position="239"/>
        <end position="269"/>
    </location>
</feature>
<feature type="region of interest" description="Disordered" evidence="1">
    <location>
        <begin position="1"/>
        <end position="61"/>
    </location>
</feature>
<feature type="region of interest" description="Disordered" evidence="1">
    <location>
        <begin position="293"/>
        <end position="324"/>
    </location>
</feature>
<accession>A0AAN6WQG7</accession>
<comment type="caution">
    <text evidence="3">The sequence shown here is derived from an EMBL/GenBank/DDBJ whole genome shotgun (WGS) entry which is preliminary data.</text>
</comment>
<dbReference type="EMBL" id="MU864427">
    <property type="protein sequence ID" value="KAK4186270.1"/>
    <property type="molecule type" value="Genomic_DNA"/>
</dbReference>
<dbReference type="AlphaFoldDB" id="A0AAN6WQG7"/>
<reference evidence="3" key="2">
    <citation type="submission" date="2023-05" db="EMBL/GenBank/DDBJ databases">
        <authorList>
            <consortium name="Lawrence Berkeley National Laboratory"/>
            <person name="Steindorff A."/>
            <person name="Hensen N."/>
            <person name="Bonometti L."/>
            <person name="Westerberg I."/>
            <person name="Brannstrom I.O."/>
            <person name="Guillou S."/>
            <person name="Cros-Aarteil S."/>
            <person name="Calhoun S."/>
            <person name="Haridas S."/>
            <person name="Kuo A."/>
            <person name="Mondo S."/>
            <person name="Pangilinan J."/>
            <person name="Riley R."/>
            <person name="Labutti K."/>
            <person name="Andreopoulos B."/>
            <person name="Lipzen A."/>
            <person name="Chen C."/>
            <person name="Yanf M."/>
            <person name="Daum C."/>
            <person name="Ng V."/>
            <person name="Clum A."/>
            <person name="Ohm R."/>
            <person name="Martin F."/>
            <person name="Silar P."/>
            <person name="Natvig D."/>
            <person name="Lalanne C."/>
            <person name="Gautier V."/>
            <person name="Ament-Velasquez S.L."/>
            <person name="Kruys A."/>
            <person name="Hutchinson M.I."/>
            <person name="Powell A.J."/>
            <person name="Barry K."/>
            <person name="Miller A.N."/>
            <person name="Grigoriev I.V."/>
            <person name="Debuchy R."/>
            <person name="Gladieux P."/>
            <person name="Thoren M.H."/>
            <person name="Johannesson H."/>
        </authorList>
    </citation>
    <scope>NUCLEOTIDE SEQUENCE</scope>
    <source>
        <strain evidence="3">PSN309</strain>
    </source>
</reference>
<feature type="region of interest" description="Disordered" evidence="1">
    <location>
        <begin position="454"/>
        <end position="476"/>
    </location>
</feature>
<sequence>MQQPNGDVPTATMPSGQFTPETNDSESAPGTDISDFLPIPAVNPSETVGPQKPQPAEGLHDKPTLSHALAVEDKDNSENPTGLVQLDHNAEEVRDLGWNEPKQEIPAPLVGGMDNEELWLLVRRFNNTIYHTKATPYPQPGGLDLNTADEEEFSPDKMRANAERAYMTIGVSLLAFVKHIARLRSWRETRRTAYFAGAYFLAWLLDLLMPLLISVLIALIAVPKFRAILFPPAPTSLVDPKTGGIQKPKAGVLGSHDSATGAPENHKGEAVEQEASNFVSGIATVAVSGAVGQHAAGDQRSAEQSTTEMHKAIGNKPGTKHDKTEVPMQTAMWSKMQPIMHTMGDVVDTWERFANALDPTPPFPREVHRLRLVALVLPLLGMSLFVTSYVFVKGLTFGVGLGFFGDPLITPALDWLNRTIPDWKKLLELRNTVLKGVPTNAQLTLTLLRLGEANHAPLPPPPRVNEPPPDKPAHLTTEHLRATGDDAPLNASAGELNDAIQYDPSTKHQSTGYDSVMVDGPDKTQHKKSQKILGFFRGIARGTVKTAVGADNLRAKVGSHHAKDRLGAVPPSDKLPISGPVEFEARYDGKKGNVYLSTAATVPVVAFGLKEPSKEKIGGEVKEDLHPLWSVPVADIVELKKIGGYGWKAKLVVGWSLERDVTDGLEITTHDGKTYKIMAVPLRDELFNRLIAMGGQKWESW</sequence>
<evidence type="ECO:0000313" key="3">
    <source>
        <dbReference type="EMBL" id="KAK4186270.1"/>
    </source>
</evidence>
<dbReference type="PANTHER" id="PTHR38694">
    <property type="entry name" value="CONSERVED EXPRESSED PROTEIN"/>
    <property type="match status" value="1"/>
</dbReference>
<keyword evidence="4" id="KW-1185">Reference proteome</keyword>
<name>A0AAN6WQG7_9PEZI</name>
<feature type="transmembrane region" description="Helical" evidence="2">
    <location>
        <begin position="372"/>
        <end position="391"/>
    </location>
</feature>
<keyword evidence="2" id="KW-0472">Membrane</keyword>
<gene>
    <name evidence="3" type="ORF">QBC35DRAFT_533470</name>
</gene>
<feature type="compositionally biased region" description="Pro residues" evidence="1">
    <location>
        <begin position="457"/>
        <end position="467"/>
    </location>
</feature>
<dbReference type="Proteomes" id="UP001302126">
    <property type="component" value="Unassembled WGS sequence"/>
</dbReference>
<feature type="compositionally biased region" description="Polar residues" evidence="1">
    <location>
        <begin position="12"/>
        <end position="28"/>
    </location>
</feature>
<proteinExistence type="predicted"/>
<dbReference type="PANTHER" id="PTHR38694:SF1">
    <property type="entry name" value="PEROXIN DOMAIN-CONTAINING PROTEIN"/>
    <property type="match status" value="1"/>
</dbReference>
<feature type="transmembrane region" description="Helical" evidence="2">
    <location>
        <begin position="193"/>
        <end position="222"/>
    </location>
</feature>
<dbReference type="InterPro" id="IPR021709">
    <property type="entry name" value="DUF3292"/>
</dbReference>
<organism evidence="3 4">
    <name type="scientific">Podospora australis</name>
    <dbReference type="NCBI Taxonomy" id="1536484"/>
    <lineage>
        <taxon>Eukaryota</taxon>
        <taxon>Fungi</taxon>
        <taxon>Dikarya</taxon>
        <taxon>Ascomycota</taxon>
        <taxon>Pezizomycotina</taxon>
        <taxon>Sordariomycetes</taxon>
        <taxon>Sordariomycetidae</taxon>
        <taxon>Sordariales</taxon>
        <taxon>Podosporaceae</taxon>
        <taxon>Podospora</taxon>
    </lineage>
</organism>
<evidence type="ECO:0000256" key="2">
    <source>
        <dbReference type="SAM" id="Phobius"/>
    </source>
</evidence>
<protein>
    <submittedName>
        <fullName evidence="3">Uncharacterized protein</fullName>
    </submittedName>
</protein>